<comment type="caution">
    <text evidence="8">The sequence shown here is derived from an EMBL/GenBank/DDBJ whole genome shotgun (WGS) entry which is preliminary data.</text>
</comment>
<dbReference type="GO" id="GO:0000428">
    <property type="term" value="C:DNA-directed RNA polymerase complex"/>
    <property type="evidence" value="ECO:0007669"/>
    <property type="project" value="UniProtKB-KW"/>
</dbReference>
<keyword evidence="3" id="KW-0808">Transferase</keyword>
<dbReference type="GO" id="GO:0016779">
    <property type="term" value="F:nucleotidyltransferase activity"/>
    <property type="evidence" value="ECO:0007669"/>
    <property type="project" value="UniProtKB-KW"/>
</dbReference>
<dbReference type="EMBL" id="ATBP01000581">
    <property type="protein sequence ID" value="ETR69704.1"/>
    <property type="molecule type" value="Genomic_DNA"/>
</dbReference>
<dbReference type="Gene3D" id="3.90.580.10">
    <property type="entry name" value="Zinc finger, CHC2-type domain"/>
    <property type="match status" value="1"/>
</dbReference>
<dbReference type="InterPro" id="IPR036977">
    <property type="entry name" value="DNA_primase_Znf_CHC2"/>
</dbReference>
<dbReference type="GO" id="GO:0006269">
    <property type="term" value="P:DNA replication, synthesis of primer"/>
    <property type="evidence" value="ECO:0007669"/>
    <property type="project" value="UniProtKB-KW"/>
</dbReference>
<dbReference type="SMART" id="SM00493">
    <property type="entry name" value="TOPRIM"/>
    <property type="match status" value="1"/>
</dbReference>
<evidence type="ECO:0000256" key="5">
    <source>
        <dbReference type="ARBA" id="ARBA00022705"/>
    </source>
</evidence>
<evidence type="ECO:0000256" key="1">
    <source>
        <dbReference type="ARBA" id="ARBA00022478"/>
    </source>
</evidence>
<evidence type="ECO:0000313" key="9">
    <source>
        <dbReference type="Proteomes" id="UP000189670"/>
    </source>
</evidence>
<proteinExistence type="predicted"/>
<name>A0A1V1P4H3_9BACT</name>
<evidence type="ECO:0000256" key="4">
    <source>
        <dbReference type="ARBA" id="ARBA00022695"/>
    </source>
</evidence>
<dbReference type="Pfam" id="PF13155">
    <property type="entry name" value="Toprim_2"/>
    <property type="match status" value="1"/>
</dbReference>
<dbReference type="AlphaFoldDB" id="A0A1V1P4H3"/>
<evidence type="ECO:0000256" key="3">
    <source>
        <dbReference type="ARBA" id="ARBA00022679"/>
    </source>
</evidence>
<accession>A0A1V1P4H3</accession>
<dbReference type="CDD" id="cd00188">
    <property type="entry name" value="TOPRIM"/>
    <property type="match status" value="1"/>
</dbReference>
<keyword evidence="5" id="KW-0235">DNA replication</keyword>
<dbReference type="PROSITE" id="PS50880">
    <property type="entry name" value="TOPRIM"/>
    <property type="match status" value="1"/>
</dbReference>
<feature type="domain" description="Toprim" evidence="7">
    <location>
        <begin position="223"/>
        <end position="310"/>
    </location>
</feature>
<dbReference type="Gene3D" id="3.40.1360.10">
    <property type="match status" value="1"/>
</dbReference>
<evidence type="ECO:0000313" key="8">
    <source>
        <dbReference type="EMBL" id="ETR69704.1"/>
    </source>
</evidence>
<keyword evidence="6" id="KW-0804">Transcription</keyword>
<evidence type="ECO:0000256" key="6">
    <source>
        <dbReference type="ARBA" id="ARBA00023163"/>
    </source>
</evidence>
<protein>
    <submittedName>
        <fullName evidence="8">DNA primase</fullName>
    </submittedName>
</protein>
<dbReference type="GO" id="GO:0008270">
    <property type="term" value="F:zinc ion binding"/>
    <property type="evidence" value="ECO:0007669"/>
    <property type="project" value="InterPro"/>
</dbReference>
<reference evidence="9" key="1">
    <citation type="submission" date="2012-11" db="EMBL/GenBank/DDBJ databases">
        <authorList>
            <person name="Lucero-Rivera Y.E."/>
            <person name="Tovar-Ramirez D."/>
        </authorList>
    </citation>
    <scope>NUCLEOTIDE SEQUENCE [LARGE SCALE GENOMIC DNA]</scope>
    <source>
        <strain evidence="9">Araruama</strain>
    </source>
</reference>
<sequence length="326" mass="37787">MKRGLIMENFKNQSNKKMICKRQEELKQMKCLSMEEVLKSFGVEVVKSGSNEMFKALWRNEKVASVSIRQAADDVWVFKDHGTGVKGTNIDLVMKITNWSYIETVQWLRKQLSFFSFPKPKKVNQNKETDHKVVLSNKWQIISNQDPKYLLGIFENERHLSEKNLKELNIRELNIKHIKSQKNYLLAGHQNIKGGWELFSPKEKGFKSCIYPKEISLITKESKALIVAESLIDVISAKNILKIEGDLLSLNSTNLSKNAGIILRERKKKYDRILLCLDKDEAGEKGCQVLKEELSGLGKIERYDYQHGDDPSEEWIIINRKIRDDK</sequence>
<keyword evidence="4" id="KW-0548">Nucleotidyltransferase</keyword>
<dbReference type="SUPFAM" id="SSF57783">
    <property type="entry name" value="Zinc beta-ribbon"/>
    <property type="match status" value="1"/>
</dbReference>
<keyword evidence="2" id="KW-0639">Primosome</keyword>
<evidence type="ECO:0000259" key="7">
    <source>
        <dbReference type="PROSITE" id="PS50880"/>
    </source>
</evidence>
<organism evidence="8 9">
    <name type="scientific">Candidatus Magnetoglobus multicellularis str. Araruama</name>
    <dbReference type="NCBI Taxonomy" id="890399"/>
    <lineage>
        <taxon>Bacteria</taxon>
        <taxon>Pseudomonadati</taxon>
        <taxon>Thermodesulfobacteriota</taxon>
        <taxon>Desulfobacteria</taxon>
        <taxon>Desulfobacterales</taxon>
        <taxon>Desulfobacteraceae</taxon>
        <taxon>Candidatus Magnetoglobus</taxon>
    </lineage>
</organism>
<keyword evidence="1" id="KW-0240">DNA-directed RNA polymerase</keyword>
<dbReference type="GO" id="GO:1990077">
    <property type="term" value="C:primosome complex"/>
    <property type="evidence" value="ECO:0007669"/>
    <property type="project" value="UniProtKB-KW"/>
</dbReference>
<dbReference type="GO" id="GO:0003677">
    <property type="term" value="F:DNA binding"/>
    <property type="evidence" value="ECO:0007669"/>
    <property type="project" value="InterPro"/>
</dbReference>
<gene>
    <name evidence="8" type="ORF">OMM_03756</name>
</gene>
<dbReference type="Proteomes" id="UP000189670">
    <property type="component" value="Unassembled WGS sequence"/>
</dbReference>
<dbReference type="InterPro" id="IPR006171">
    <property type="entry name" value="TOPRIM_dom"/>
</dbReference>
<evidence type="ECO:0000256" key="2">
    <source>
        <dbReference type="ARBA" id="ARBA00022515"/>
    </source>
</evidence>